<feature type="transmembrane region" description="Helical" evidence="1">
    <location>
        <begin position="30"/>
        <end position="49"/>
    </location>
</feature>
<gene>
    <name evidence="2" type="ORF">ACFQ38_00665</name>
</gene>
<evidence type="ECO:0000313" key="2">
    <source>
        <dbReference type="EMBL" id="MFD1203650.1"/>
    </source>
</evidence>
<keyword evidence="1" id="KW-0812">Transmembrane</keyword>
<keyword evidence="3" id="KW-1185">Reference proteome</keyword>
<protein>
    <recommendedName>
        <fullName evidence="4">Aspartyl/asparaginyl-tRNA synthetase</fullName>
    </recommendedName>
</protein>
<accession>A0ABW3TTE5</accession>
<feature type="transmembrane region" description="Helical" evidence="1">
    <location>
        <begin position="7"/>
        <end position="24"/>
    </location>
</feature>
<name>A0ABW3TTE5_9BACL</name>
<organism evidence="2 3">
    <name type="scientific">Sporosarcina contaminans</name>
    <dbReference type="NCBI Taxonomy" id="633403"/>
    <lineage>
        <taxon>Bacteria</taxon>
        <taxon>Bacillati</taxon>
        <taxon>Bacillota</taxon>
        <taxon>Bacilli</taxon>
        <taxon>Bacillales</taxon>
        <taxon>Caryophanaceae</taxon>
        <taxon>Sporosarcina</taxon>
    </lineage>
</organism>
<evidence type="ECO:0000313" key="3">
    <source>
        <dbReference type="Proteomes" id="UP001597231"/>
    </source>
</evidence>
<evidence type="ECO:0000256" key="1">
    <source>
        <dbReference type="SAM" id="Phobius"/>
    </source>
</evidence>
<comment type="caution">
    <text evidence="2">The sequence shown here is derived from an EMBL/GenBank/DDBJ whole genome shotgun (WGS) entry which is preliminary data.</text>
</comment>
<feature type="transmembrane region" description="Helical" evidence="1">
    <location>
        <begin position="61"/>
        <end position="82"/>
    </location>
</feature>
<dbReference type="EMBL" id="JBHTLT010000002">
    <property type="protein sequence ID" value="MFD1203650.1"/>
    <property type="molecule type" value="Genomic_DNA"/>
</dbReference>
<keyword evidence="1" id="KW-1133">Transmembrane helix</keyword>
<proteinExistence type="predicted"/>
<reference evidence="3" key="1">
    <citation type="journal article" date="2019" name="Int. J. Syst. Evol. Microbiol.">
        <title>The Global Catalogue of Microorganisms (GCM) 10K type strain sequencing project: providing services to taxonomists for standard genome sequencing and annotation.</title>
        <authorList>
            <consortium name="The Broad Institute Genomics Platform"/>
            <consortium name="The Broad Institute Genome Sequencing Center for Infectious Disease"/>
            <person name="Wu L."/>
            <person name="Ma J."/>
        </authorList>
    </citation>
    <scope>NUCLEOTIDE SEQUENCE [LARGE SCALE GENOMIC DNA]</scope>
    <source>
        <strain evidence="3">CCUG 53915</strain>
    </source>
</reference>
<keyword evidence="1" id="KW-0472">Membrane</keyword>
<sequence>MMSQKKFFVPIIIVIALITLYFIIKGKLDIAILTMMALFSLTNASRAKSFKEQGYERESKWMRYLSITFGAAFVVVFALIFFM</sequence>
<evidence type="ECO:0008006" key="4">
    <source>
        <dbReference type="Google" id="ProtNLM"/>
    </source>
</evidence>
<dbReference type="Proteomes" id="UP001597231">
    <property type="component" value="Unassembled WGS sequence"/>
</dbReference>